<sequence>MSFWFILLFMYNFLQIFLFLLVWSILLFIIYRLFLQYVYSRYPHYGLTFAIGVATLVTSTLLFELLHQYHASFARDHSGVYSKSYADIFVSSRASTWWGMFFSSSGTRRDINWFGPIWRLNPFYIATNMLGELVVVISSKCGRSVGEYVSGVFHDQSWITGGLSLLLTVGLIVISLFAFLGYKINVGIQGITISRPVALDVVGRFLPRSNNSLERKCD</sequence>
<reference evidence="2" key="1">
    <citation type="submission" date="2023-07" db="EMBL/GenBank/DDBJ databases">
        <authorList>
            <consortium name="CYATHOMIX"/>
        </authorList>
    </citation>
    <scope>NUCLEOTIDE SEQUENCE</scope>
    <source>
        <strain evidence="2">N/A</strain>
    </source>
</reference>
<accession>A0AA36M8B5</accession>
<dbReference type="EMBL" id="CATQJL010000223">
    <property type="protein sequence ID" value="CAJ0600442.1"/>
    <property type="molecule type" value="Genomic_DNA"/>
</dbReference>
<feature type="transmembrane region" description="Helical" evidence="1">
    <location>
        <begin position="6"/>
        <end position="30"/>
    </location>
</feature>
<keyword evidence="1" id="KW-1133">Transmembrane helix</keyword>
<dbReference type="AlphaFoldDB" id="A0AA36M8B5"/>
<keyword evidence="1" id="KW-0472">Membrane</keyword>
<dbReference type="Proteomes" id="UP001176961">
    <property type="component" value="Unassembled WGS sequence"/>
</dbReference>
<name>A0AA36M8B5_CYLNA</name>
<feature type="transmembrane region" description="Helical" evidence="1">
    <location>
        <begin position="158"/>
        <end position="182"/>
    </location>
</feature>
<proteinExistence type="predicted"/>
<gene>
    <name evidence="2" type="ORF">CYNAS_LOCUS12425</name>
</gene>
<evidence type="ECO:0000313" key="3">
    <source>
        <dbReference type="Proteomes" id="UP001176961"/>
    </source>
</evidence>
<evidence type="ECO:0000313" key="2">
    <source>
        <dbReference type="EMBL" id="CAJ0600442.1"/>
    </source>
</evidence>
<protein>
    <submittedName>
        <fullName evidence="2">Uncharacterized protein</fullName>
    </submittedName>
</protein>
<comment type="caution">
    <text evidence="2">The sequence shown here is derived from an EMBL/GenBank/DDBJ whole genome shotgun (WGS) entry which is preliminary data.</text>
</comment>
<keyword evidence="1" id="KW-0812">Transmembrane</keyword>
<organism evidence="2 3">
    <name type="scientific">Cylicocyclus nassatus</name>
    <name type="common">Nematode worm</name>
    <dbReference type="NCBI Taxonomy" id="53992"/>
    <lineage>
        <taxon>Eukaryota</taxon>
        <taxon>Metazoa</taxon>
        <taxon>Ecdysozoa</taxon>
        <taxon>Nematoda</taxon>
        <taxon>Chromadorea</taxon>
        <taxon>Rhabditida</taxon>
        <taxon>Rhabditina</taxon>
        <taxon>Rhabditomorpha</taxon>
        <taxon>Strongyloidea</taxon>
        <taxon>Strongylidae</taxon>
        <taxon>Cylicocyclus</taxon>
    </lineage>
</organism>
<keyword evidence="3" id="KW-1185">Reference proteome</keyword>
<feature type="transmembrane region" description="Helical" evidence="1">
    <location>
        <begin position="42"/>
        <end position="63"/>
    </location>
</feature>
<evidence type="ECO:0000256" key="1">
    <source>
        <dbReference type="SAM" id="Phobius"/>
    </source>
</evidence>